<accession>A0A6A6SJV6</accession>
<protein>
    <submittedName>
        <fullName evidence="2">Uncharacterized protein</fullName>
    </submittedName>
</protein>
<keyword evidence="3" id="KW-1185">Reference proteome</keyword>
<dbReference type="AlphaFoldDB" id="A0A6A6SJV6"/>
<name>A0A6A6SJV6_9PLEO</name>
<evidence type="ECO:0000256" key="1">
    <source>
        <dbReference type="SAM" id="MobiDB-lite"/>
    </source>
</evidence>
<dbReference type="Proteomes" id="UP000799324">
    <property type="component" value="Unassembled WGS sequence"/>
</dbReference>
<feature type="compositionally biased region" description="Basic and acidic residues" evidence="1">
    <location>
        <begin position="69"/>
        <end position="88"/>
    </location>
</feature>
<gene>
    <name evidence="2" type="ORF">K491DRAFT_723582</name>
</gene>
<sequence>MEEMKDIGFLVPKERDWLNQLDWLNELDWLNKHAHDMSAQGGQTNLDVFKTPGRLCGKTQKTPRTARKKNADPRQLRDVRPPHYDGHELRTITRHPNLRYVLAEHTAFFLETVGNTHKMPITTLRTATLGTSSTGHAQLDNDIDYYSLTPSHSVGYYISMGIHPAVIIMFIPEPRILPHIEAMDAGIKKQDEKDETVTVTIEMGR</sequence>
<evidence type="ECO:0000313" key="2">
    <source>
        <dbReference type="EMBL" id="KAF2647267.1"/>
    </source>
</evidence>
<reference evidence="2" key="1">
    <citation type="journal article" date="2020" name="Stud. Mycol.">
        <title>101 Dothideomycetes genomes: a test case for predicting lifestyles and emergence of pathogens.</title>
        <authorList>
            <person name="Haridas S."/>
            <person name="Albert R."/>
            <person name="Binder M."/>
            <person name="Bloem J."/>
            <person name="Labutti K."/>
            <person name="Salamov A."/>
            <person name="Andreopoulos B."/>
            <person name="Baker S."/>
            <person name="Barry K."/>
            <person name="Bills G."/>
            <person name="Bluhm B."/>
            <person name="Cannon C."/>
            <person name="Castanera R."/>
            <person name="Culley D."/>
            <person name="Daum C."/>
            <person name="Ezra D."/>
            <person name="Gonzalez J."/>
            <person name="Henrissat B."/>
            <person name="Kuo A."/>
            <person name="Liang C."/>
            <person name="Lipzen A."/>
            <person name="Lutzoni F."/>
            <person name="Magnuson J."/>
            <person name="Mondo S."/>
            <person name="Nolan M."/>
            <person name="Ohm R."/>
            <person name="Pangilinan J."/>
            <person name="Park H.-J."/>
            <person name="Ramirez L."/>
            <person name="Alfaro M."/>
            <person name="Sun H."/>
            <person name="Tritt A."/>
            <person name="Yoshinaga Y."/>
            <person name="Zwiers L.-H."/>
            <person name="Turgeon B."/>
            <person name="Goodwin S."/>
            <person name="Spatafora J."/>
            <person name="Crous P."/>
            <person name="Grigoriev I."/>
        </authorList>
    </citation>
    <scope>NUCLEOTIDE SEQUENCE</scope>
    <source>
        <strain evidence="2">CBS 122681</strain>
    </source>
</reference>
<dbReference type="EMBL" id="MU004646">
    <property type="protein sequence ID" value="KAF2647267.1"/>
    <property type="molecule type" value="Genomic_DNA"/>
</dbReference>
<evidence type="ECO:0000313" key="3">
    <source>
        <dbReference type="Proteomes" id="UP000799324"/>
    </source>
</evidence>
<organism evidence="2 3">
    <name type="scientific">Lophiostoma macrostomum CBS 122681</name>
    <dbReference type="NCBI Taxonomy" id="1314788"/>
    <lineage>
        <taxon>Eukaryota</taxon>
        <taxon>Fungi</taxon>
        <taxon>Dikarya</taxon>
        <taxon>Ascomycota</taxon>
        <taxon>Pezizomycotina</taxon>
        <taxon>Dothideomycetes</taxon>
        <taxon>Pleosporomycetidae</taxon>
        <taxon>Pleosporales</taxon>
        <taxon>Lophiostomataceae</taxon>
        <taxon>Lophiostoma</taxon>
    </lineage>
</organism>
<feature type="region of interest" description="Disordered" evidence="1">
    <location>
        <begin position="43"/>
        <end position="88"/>
    </location>
</feature>
<proteinExistence type="predicted"/>
<dbReference type="OrthoDB" id="6123at2759"/>